<dbReference type="RefSeq" id="WP_092387530.1">
    <property type="nucleotide sequence ID" value="NZ_LT629787.1"/>
</dbReference>
<dbReference type="EMBL" id="LT629787">
    <property type="protein sequence ID" value="SDU23785.1"/>
    <property type="molecule type" value="Genomic_DNA"/>
</dbReference>
<gene>
    <name evidence="2" type="ORF">SAMN05216210_2591</name>
</gene>
<organism evidence="2 3">
    <name type="scientific">Halopseudomonas salegens</name>
    <dbReference type="NCBI Taxonomy" id="1434072"/>
    <lineage>
        <taxon>Bacteria</taxon>
        <taxon>Pseudomonadati</taxon>
        <taxon>Pseudomonadota</taxon>
        <taxon>Gammaproteobacteria</taxon>
        <taxon>Pseudomonadales</taxon>
        <taxon>Pseudomonadaceae</taxon>
        <taxon>Halopseudomonas</taxon>
    </lineage>
</organism>
<dbReference type="STRING" id="1434072.SAMN05216210_2591"/>
<reference evidence="3" key="1">
    <citation type="submission" date="2016-10" db="EMBL/GenBank/DDBJ databases">
        <authorList>
            <person name="Varghese N."/>
            <person name="Submissions S."/>
        </authorList>
    </citation>
    <scope>NUCLEOTIDE SEQUENCE [LARGE SCALE GENOMIC DNA]</scope>
    <source>
        <strain evidence="3">CECT 8338</strain>
    </source>
</reference>
<keyword evidence="3" id="KW-1185">Reference proteome</keyword>
<evidence type="ECO:0000313" key="3">
    <source>
        <dbReference type="Proteomes" id="UP000243924"/>
    </source>
</evidence>
<proteinExistence type="predicted"/>
<evidence type="ECO:0000313" key="2">
    <source>
        <dbReference type="EMBL" id="SDU23785.1"/>
    </source>
</evidence>
<dbReference type="InterPro" id="IPR014030">
    <property type="entry name" value="Ketoacyl_synth_N"/>
</dbReference>
<protein>
    <submittedName>
        <fullName evidence="2">Beta-ketoacyl synthase, N-terminal domain</fullName>
    </submittedName>
</protein>
<feature type="domain" description="Beta-ketoacyl synthase-like N-terminal" evidence="1">
    <location>
        <begin position="10"/>
        <end position="185"/>
    </location>
</feature>
<accession>A0A1H2GWC4</accession>
<dbReference type="Proteomes" id="UP000243924">
    <property type="component" value="Chromosome I"/>
</dbReference>
<name>A0A1H2GWC4_9GAMM</name>
<dbReference type="OrthoDB" id="9798676at2"/>
<sequence>MEKLAHIEDWVAWSNAPSAAFRSANGQTTALSGQSLPPMLKRRLNAQGRACCEILNQLIPNADLPVIHASRHGDLQTSLTLLSDIVSDGHASPARFSLSVHNAVLGVYSIASGNQNSMQALAARGGEFDAAMEEAAGYLHDGHPAVVVLLSDDAAPVLLSGHLSQPRHACAVGLRLTLSSGQPLCRTAAPDVGNPGPIDVLEWLETPSAELPARALWTLGSL</sequence>
<evidence type="ECO:0000259" key="1">
    <source>
        <dbReference type="Pfam" id="PF13723"/>
    </source>
</evidence>
<dbReference type="AlphaFoldDB" id="A0A1H2GWC4"/>
<dbReference type="Pfam" id="PF13723">
    <property type="entry name" value="Ketoacyl-synt_2"/>
    <property type="match status" value="1"/>
</dbReference>